<evidence type="ECO:0000256" key="1">
    <source>
        <dbReference type="ARBA" id="ARBA00022741"/>
    </source>
</evidence>
<dbReference type="Pfam" id="PF00270">
    <property type="entry name" value="DEAD"/>
    <property type="match status" value="1"/>
</dbReference>
<name>A0AAE3HI35_9GAMM</name>
<dbReference type="PANTHER" id="PTHR11472">
    <property type="entry name" value="DNA REPAIR DEAD HELICASE RAD3/XP-D SUBFAMILY MEMBER"/>
    <property type="match status" value="1"/>
</dbReference>
<evidence type="ECO:0000256" key="3">
    <source>
        <dbReference type="ARBA" id="ARBA00022840"/>
    </source>
</evidence>
<dbReference type="EMBL" id="JANUCT010000004">
    <property type="protein sequence ID" value="MCS3902745.1"/>
    <property type="molecule type" value="Genomic_DNA"/>
</dbReference>
<dbReference type="SMART" id="SM00491">
    <property type="entry name" value="HELICc2"/>
    <property type="match status" value="1"/>
</dbReference>
<comment type="similarity">
    <text evidence="4">Belongs to the helicase family. DinG subfamily.</text>
</comment>
<dbReference type="GO" id="GO:0006281">
    <property type="term" value="P:DNA repair"/>
    <property type="evidence" value="ECO:0007669"/>
    <property type="project" value="TreeGrafter"/>
</dbReference>
<reference evidence="7" key="1">
    <citation type="submission" date="2022-08" db="EMBL/GenBank/DDBJ databases">
        <title>Genomic Encyclopedia of Type Strains, Phase III (KMG-III): the genomes of soil and plant-associated and newly described type strains.</title>
        <authorList>
            <person name="Whitman W."/>
        </authorList>
    </citation>
    <scope>NUCLEOTIDE SEQUENCE</scope>
    <source>
        <strain evidence="7">HMT 1</strain>
    </source>
</reference>
<dbReference type="Pfam" id="PF13307">
    <property type="entry name" value="Helicase_C_2"/>
    <property type="match status" value="1"/>
</dbReference>
<evidence type="ECO:0000256" key="4">
    <source>
        <dbReference type="ARBA" id="ARBA00038058"/>
    </source>
</evidence>
<dbReference type="Gene3D" id="3.40.50.300">
    <property type="entry name" value="P-loop containing nucleotide triphosphate hydrolases"/>
    <property type="match status" value="2"/>
</dbReference>
<keyword evidence="7" id="KW-0347">Helicase</keyword>
<keyword evidence="3" id="KW-0067">ATP-binding</keyword>
<dbReference type="GO" id="GO:0003676">
    <property type="term" value="F:nucleic acid binding"/>
    <property type="evidence" value="ECO:0007669"/>
    <property type="project" value="InterPro"/>
</dbReference>
<dbReference type="GO" id="GO:0005524">
    <property type="term" value="F:ATP binding"/>
    <property type="evidence" value="ECO:0007669"/>
    <property type="project" value="UniProtKB-KW"/>
</dbReference>
<comment type="caution">
    <text evidence="7">The sequence shown here is derived from an EMBL/GenBank/DDBJ whole genome shotgun (WGS) entry which is preliminary data.</text>
</comment>
<evidence type="ECO:0000259" key="6">
    <source>
        <dbReference type="PROSITE" id="PS51193"/>
    </source>
</evidence>
<dbReference type="SUPFAM" id="SSF52540">
    <property type="entry name" value="P-loop containing nucleoside triphosphate hydrolases"/>
    <property type="match status" value="2"/>
</dbReference>
<keyword evidence="5" id="KW-0175">Coiled coil</keyword>
<dbReference type="Proteomes" id="UP001204445">
    <property type="component" value="Unassembled WGS sequence"/>
</dbReference>
<dbReference type="InterPro" id="IPR027417">
    <property type="entry name" value="P-loop_NTPase"/>
</dbReference>
<dbReference type="PANTHER" id="PTHR11472:SF34">
    <property type="entry name" value="REGULATOR OF TELOMERE ELONGATION HELICASE 1"/>
    <property type="match status" value="1"/>
</dbReference>
<gene>
    <name evidence="7" type="ORF">J2T55_000749</name>
</gene>
<dbReference type="InterPro" id="IPR045028">
    <property type="entry name" value="DinG/Rad3-like"/>
</dbReference>
<evidence type="ECO:0000256" key="5">
    <source>
        <dbReference type="SAM" id="Coils"/>
    </source>
</evidence>
<dbReference type="InterPro" id="IPR006555">
    <property type="entry name" value="ATP-dep_Helicase_C"/>
</dbReference>
<dbReference type="AlphaFoldDB" id="A0AAE3HI35"/>
<keyword evidence="8" id="KW-1185">Reference proteome</keyword>
<organism evidence="7 8">
    <name type="scientific">Methylohalomonas lacus</name>
    <dbReference type="NCBI Taxonomy" id="398773"/>
    <lineage>
        <taxon>Bacteria</taxon>
        <taxon>Pseudomonadati</taxon>
        <taxon>Pseudomonadota</taxon>
        <taxon>Gammaproteobacteria</taxon>
        <taxon>Methylohalomonadales</taxon>
        <taxon>Methylohalomonadaceae</taxon>
        <taxon>Methylohalomonas</taxon>
    </lineage>
</organism>
<evidence type="ECO:0000256" key="2">
    <source>
        <dbReference type="ARBA" id="ARBA00022801"/>
    </source>
</evidence>
<dbReference type="GO" id="GO:0016818">
    <property type="term" value="F:hydrolase activity, acting on acid anhydrides, in phosphorus-containing anhydrides"/>
    <property type="evidence" value="ECO:0007669"/>
    <property type="project" value="InterPro"/>
</dbReference>
<dbReference type="PROSITE" id="PS51193">
    <property type="entry name" value="HELICASE_ATP_BIND_2"/>
    <property type="match status" value="1"/>
</dbReference>
<dbReference type="RefSeq" id="WP_259054321.1">
    <property type="nucleotide sequence ID" value="NZ_JANUCT010000004.1"/>
</dbReference>
<accession>A0AAE3HI35</accession>
<dbReference type="GO" id="GO:0003678">
    <property type="term" value="F:DNA helicase activity"/>
    <property type="evidence" value="ECO:0007669"/>
    <property type="project" value="UniProtKB-EC"/>
</dbReference>
<sequence length="647" mass="71381">MLSAAEILAQDGPVARLIDGFHARADQQSMATAVEAALAAGEPLLCEAGTGTGKTFAYLVPALQSGQRVVISTGTKHLQDQLFQKDLPLIRKALGQPIEVALLKGRGNYLCRYRFQQTLESGNGPRARLQALNEWARRTTDGDLSEFAELADNDALRASVTSTTDNCLGQDCPEFEQCFVLKARRRAVQSEVVVVNHHLLLADMTLRETGFAELLPAVDAIIFDEAHQLPALAAEFFSEGLNSRQLLGLARDCRQAQATEASDTRDLLTLAADLEFAVQHLRLAFGNRDLRAPWDDWARRDSVEAALDELDQALADLDQALALVAERGRLLTFARRRCALQIQRLHAFRADTSEHWVRWVEAQGQQLQLHRTPIDVSGAFQSRLQAYGCTSIYTSATLTVAGDFSHFAGQLGLQEASQQTWAGPFDYAQQALLYLPPGLPNPMEAGYTQKLVAAMRPVLEAGGGSAFLLFTSHRALQEAARALHEAIDYPLLVQGEAPRTELLRRFREHGNAVLLGTSSFWEGVDVRGEALTCVVIDKLPFPPPDDPVYAARAARMKEQGIEPFMNYALPQAILSLKQGIGRLIRDINDYGVLVLCDPRIRSKGYGKRVLKSLPPLPQTADIADVQRFFQDRREQAGNRDDALLTRQ</sequence>
<proteinExistence type="inferred from homology"/>
<dbReference type="InterPro" id="IPR014013">
    <property type="entry name" value="Helic_SF1/SF2_ATP-bd_DinG/Rad3"/>
</dbReference>
<dbReference type="InterPro" id="IPR011545">
    <property type="entry name" value="DEAD/DEAH_box_helicase_dom"/>
</dbReference>
<dbReference type="EC" id="3.6.4.12" evidence="7"/>
<feature type="domain" description="Helicase ATP-binding" evidence="6">
    <location>
        <begin position="13"/>
        <end position="271"/>
    </location>
</feature>
<evidence type="ECO:0000313" key="7">
    <source>
        <dbReference type="EMBL" id="MCS3902745.1"/>
    </source>
</evidence>
<protein>
    <submittedName>
        <fullName evidence="7">ATP-dependent DNA helicase DinG</fullName>
        <ecNumber evidence="7">3.6.4.12</ecNumber>
    </submittedName>
</protein>
<evidence type="ECO:0000313" key="8">
    <source>
        <dbReference type="Proteomes" id="UP001204445"/>
    </source>
</evidence>
<keyword evidence="2 7" id="KW-0378">Hydrolase</keyword>
<feature type="coiled-coil region" evidence="5">
    <location>
        <begin position="300"/>
        <end position="327"/>
    </location>
</feature>
<keyword evidence="1" id="KW-0547">Nucleotide-binding</keyword>